<protein>
    <submittedName>
        <fullName evidence="1">Haloacid dehalogenase domain protein hydrolase</fullName>
    </submittedName>
</protein>
<dbReference type="Gene3D" id="3.40.50.1000">
    <property type="entry name" value="HAD superfamily/HAD-like"/>
    <property type="match status" value="1"/>
</dbReference>
<proteinExistence type="predicted"/>
<dbReference type="Pfam" id="PF12710">
    <property type="entry name" value="HAD"/>
    <property type="match status" value="1"/>
</dbReference>
<dbReference type="InterPro" id="IPR050155">
    <property type="entry name" value="HAD-like_hydrolase_sf"/>
</dbReference>
<keyword evidence="2" id="KW-1185">Reference proteome</keyword>
<dbReference type="PANTHER" id="PTHR43434:SF1">
    <property type="entry name" value="PHOSPHOGLYCOLATE PHOSPHATASE"/>
    <property type="match status" value="1"/>
</dbReference>
<dbReference type="InterPro" id="IPR036412">
    <property type="entry name" value="HAD-like_sf"/>
</dbReference>
<dbReference type="STRING" id="383372.Rcas_1120"/>
<dbReference type="PANTHER" id="PTHR43434">
    <property type="entry name" value="PHOSPHOGLYCOLATE PHOSPHATASE"/>
    <property type="match status" value="1"/>
</dbReference>
<dbReference type="SUPFAM" id="SSF56784">
    <property type="entry name" value="HAD-like"/>
    <property type="match status" value="1"/>
</dbReference>
<dbReference type="InterPro" id="IPR023214">
    <property type="entry name" value="HAD_sf"/>
</dbReference>
<accession>A7NIB9</accession>
<dbReference type="Proteomes" id="UP000000263">
    <property type="component" value="Chromosome"/>
</dbReference>
<dbReference type="GO" id="GO:0008967">
    <property type="term" value="F:phosphoglycolate phosphatase activity"/>
    <property type="evidence" value="ECO:0007669"/>
    <property type="project" value="TreeGrafter"/>
</dbReference>
<sequence length="231" mass="24816">MRHKLILWDIDGTLLYSGGVAGEAMRAAMTRVYGRSSDNERRAYAGKTDQQIILETFPDRPAAELLSQLDVFTATYLDILSEWAEAFRTRGRVLEGVVDVLRRLRAEGVVQSLLTGNLAPVARLKLDLMGIAEFFDFDSGAYGSDSPRRIDLAPIAAARAAQRHGRVFAHADIVVIGDTPNDIACARAAGARAVAVATGPFSIEELRTHAPDAVLPSLADTGTALAAILAE</sequence>
<dbReference type="OrthoDB" id="9781769at2"/>
<keyword evidence="1" id="KW-0378">Hydrolase</keyword>
<dbReference type="KEGG" id="rca:Rcas_1120"/>
<dbReference type="eggNOG" id="COG0546">
    <property type="taxonomic scope" value="Bacteria"/>
</dbReference>
<dbReference type="HOGENOM" id="CLU_045011_18_0_0"/>
<evidence type="ECO:0000313" key="2">
    <source>
        <dbReference type="Proteomes" id="UP000000263"/>
    </source>
</evidence>
<reference evidence="1 2" key="1">
    <citation type="submission" date="2007-08" db="EMBL/GenBank/DDBJ databases">
        <title>Complete sequence of Roseiflexus castenholzii DSM 13941.</title>
        <authorList>
            <consortium name="US DOE Joint Genome Institute"/>
            <person name="Copeland A."/>
            <person name="Lucas S."/>
            <person name="Lapidus A."/>
            <person name="Barry K."/>
            <person name="Glavina del Rio T."/>
            <person name="Dalin E."/>
            <person name="Tice H."/>
            <person name="Pitluck S."/>
            <person name="Thompson L.S."/>
            <person name="Brettin T."/>
            <person name="Bruce D."/>
            <person name="Detter J.C."/>
            <person name="Han C."/>
            <person name="Tapia R."/>
            <person name="Schmutz J."/>
            <person name="Larimer F."/>
            <person name="Land M."/>
            <person name="Hauser L."/>
            <person name="Kyrpides N."/>
            <person name="Mikhailova N."/>
            <person name="Bryant D.A."/>
            <person name="Hanada S."/>
            <person name="Tsukatani Y."/>
            <person name="Richardson P."/>
        </authorList>
    </citation>
    <scope>NUCLEOTIDE SEQUENCE [LARGE SCALE GENOMIC DNA]</scope>
    <source>
        <strain evidence="2">DSM 13941 / HLO8</strain>
    </source>
</reference>
<dbReference type="GO" id="GO:0005829">
    <property type="term" value="C:cytosol"/>
    <property type="evidence" value="ECO:0007669"/>
    <property type="project" value="TreeGrafter"/>
</dbReference>
<dbReference type="EMBL" id="CP000804">
    <property type="protein sequence ID" value="ABU57219.1"/>
    <property type="molecule type" value="Genomic_DNA"/>
</dbReference>
<evidence type="ECO:0000313" key="1">
    <source>
        <dbReference type="EMBL" id="ABU57219.1"/>
    </source>
</evidence>
<dbReference type="InterPro" id="IPR023198">
    <property type="entry name" value="PGP-like_dom2"/>
</dbReference>
<dbReference type="Gene3D" id="1.10.150.240">
    <property type="entry name" value="Putative phosphatase, domain 2"/>
    <property type="match status" value="1"/>
</dbReference>
<dbReference type="RefSeq" id="WP_012119649.1">
    <property type="nucleotide sequence ID" value="NC_009767.1"/>
</dbReference>
<organism evidence="1 2">
    <name type="scientific">Roseiflexus castenholzii (strain DSM 13941 / HLO8)</name>
    <dbReference type="NCBI Taxonomy" id="383372"/>
    <lineage>
        <taxon>Bacteria</taxon>
        <taxon>Bacillati</taxon>
        <taxon>Chloroflexota</taxon>
        <taxon>Chloroflexia</taxon>
        <taxon>Chloroflexales</taxon>
        <taxon>Roseiflexineae</taxon>
        <taxon>Roseiflexaceae</taxon>
        <taxon>Roseiflexus</taxon>
    </lineage>
</organism>
<dbReference type="GO" id="GO:0006281">
    <property type="term" value="P:DNA repair"/>
    <property type="evidence" value="ECO:0007669"/>
    <property type="project" value="TreeGrafter"/>
</dbReference>
<name>A7NIB9_ROSCS</name>
<dbReference type="AlphaFoldDB" id="A7NIB9"/>
<gene>
    <name evidence="1" type="ordered locus">Rcas_1120</name>
</gene>